<evidence type="ECO:0000313" key="2">
    <source>
        <dbReference type="Proteomes" id="UP000789759"/>
    </source>
</evidence>
<dbReference type="EMBL" id="CAJVQA010021352">
    <property type="protein sequence ID" value="CAG8768442.1"/>
    <property type="molecule type" value="Genomic_DNA"/>
</dbReference>
<proteinExistence type="predicted"/>
<accession>A0A9N9NYJ7</accession>
<gene>
    <name evidence="1" type="ORF">CPELLU_LOCUS15715</name>
</gene>
<evidence type="ECO:0000313" key="1">
    <source>
        <dbReference type="EMBL" id="CAG8768442.1"/>
    </source>
</evidence>
<sequence length="148" mass="17356">MGIIAYWNRGEKNLVTSQSYAAGSITITSGVVGITNRAFKDFVLEPIKNGLEQLENNRSKLLKYRYNTFTMREIIIVKDNIPKIKTFLEREQINYEIQQEPKNLPNEKLLEYLETKSKENIFADYDEALKDKELEAEKRLLEEMDDEE</sequence>
<organism evidence="1 2">
    <name type="scientific">Cetraspora pellucida</name>
    <dbReference type="NCBI Taxonomy" id="1433469"/>
    <lineage>
        <taxon>Eukaryota</taxon>
        <taxon>Fungi</taxon>
        <taxon>Fungi incertae sedis</taxon>
        <taxon>Mucoromycota</taxon>
        <taxon>Glomeromycotina</taxon>
        <taxon>Glomeromycetes</taxon>
        <taxon>Diversisporales</taxon>
        <taxon>Gigasporaceae</taxon>
        <taxon>Cetraspora</taxon>
    </lineage>
</organism>
<reference evidence="1" key="1">
    <citation type="submission" date="2021-06" db="EMBL/GenBank/DDBJ databases">
        <authorList>
            <person name="Kallberg Y."/>
            <person name="Tangrot J."/>
            <person name="Rosling A."/>
        </authorList>
    </citation>
    <scope>NUCLEOTIDE SEQUENCE</scope>
    <source>
        <strain evidence="1">FL966</strain>
    </source>
</reference>
<comment type="caution">
    <text evidence="1">The sequence shown here is derived from an EMBL/GenBank/DDBJ whole genome shotgun (WGS) entry which is preliminary data.</text>
</comment>
<protein>
    <submittedName>
        <fullName evidence="1">6925_t:CDS:1</fullName>
    </submittedName>
</protein>
<dbReference type="AlphaFoldDB" id="A0A9N9NYJ7"/>
<name>A0A9N9NYJ7_9GLOM</name>
<keyword evidence="2" id="KW-1185">Reference proteome</keyword>
<dbReference type="Proteomes" id="UP000789759">
    <property type="component" value="Unassembled WGS sequence"/>
</dbReference>